<organism evidence="2 3">
    <name type="scientific">Datura stramonium</name>
    <name type="common">Jimsonweed</name>
    <name type="synonym">Common thornapple</name>
    <dbReference type="NCBI Taxonomy" id="4076"/>
    <lineage>
        <taxon>Eukaryota</taxon>
        <taxon>Viridiplantae</taxon>
        <taxon>Streptophyta</taxon>
        <taxon>Embryophyta</taxon>
        <taxon>Tracheophyta</taxon>
        <taxon>Spermatophyta</taxon>
        <taxon>Magnoliopsida</taxon>
        <taxon>eudicotyledons</taxon>
        <taxon>Gunneridae</taxon>
        <taxon>Pentapetalae</taxon>
        <taxon>asterids</taxon>
        <taxon>lamiids</taxon>
        <taxon>Solanales</taxon>
        <taxon>Solanaceae</taxon>
        <taxon>Solanoideae</taxon>
        <taxon>Datureae</taxon>
        <taxon>Datura</taxon>
    </lineage>
</organism>
<keyword evidence="3" id="KW-1185">Reference proteome</keyword>
<comment type="caution">
    <text evidence="2">The sequence shown here is derived from an EMBL/GenBank/DDBJ whole genome shotgun (WGS) entry which is preliminary data.</text>
</comment>
<evidence type="ECO:0000256" key="1">
    <source>
        <dbReference type="SAM" id="MobiDB-lite"/>
    </source>
</evidence>
<evidence type="ECO:0000313" key="3">
    <source>
        <dbReference type="Proteomes" id="UP000823775"/>
    </source>
</evidence>
<sequence length="228" mass="25507">MASPLAVPLLKCWASAGDFGLRHSPVTRNSKRLTNVRNHTLVQDLPTRSGEEGYFKSRSNSVARDRAKYSELGMGFLSLPKSPFGKATRIKLGLRKLRQIALSHVCVDRNGLAKPINGSLRSSQNYEKGERSFVKPEAEPAPPEPSSEEHMHQGVLPTSEGDRSRKGIQPQQMRCSERCDYVAGEIKDMLAASQLRFLTRLRRDLENGNSETWGLIEREVQRLRPGLA</sequence>
<dbReference type="Proteomes" id="UP000823775">
    <property type="component" value="Unassembled WGS sequence"/>
</dbReference>
<reference evidence="2 3" key="1">
    <citation type="journal article" date="2021" name="BMC Genomics">
        <title>Datura genome reveals duplications of psychoactive alkaloid biosynthetic genes and high mutation rate following tissue culture.</title>
        <authorList>
            <person name="Rajewski A."/>
            <person name="Carter-House D."/>
            <person name="Stajich J."/>
            <person name="Litt A."/>
        </authorList>
    </citation>
    <scope>NUCLEOTIDE SEQUENCE [LARGE SCALE GENOMIC DNA]</scope>
    <source>
        <strain evidence="2">AR-01</strain>
    </source>
</reference>
<gene>
    <name evidence="2" type="ORF">HAX54_005191</name>
</gene>
<protein>
    <submittedName>
        <fullName evidence="2">Uncharacterized protein</fullName>
    </submittedName>
</protein>
<name>A0ABS8TAN1_DATST</name>
<feature type="region of interest" description="Disordered" evidence="1">
    <location>
        <begin position="117"/>
        <end position="171"/>
    </location>
</feature>
<accession>A0ABS8TAN1</accession>
<dbReference type="EMBL" id="JACEIK010001253">
    <property type="protein sequence ID" value="MCD7467642.1"/>
    <property type="molecule type" value="Genomic_DNA"/>
</dbReference>
<evidence type="ECO:0000313" key="2">
    <source>
        <dbReference type="EMBL" id="MCD7467642.1"/>
    </source>
</evidence>
<proteinExistence type="predicted"/>
<feature type="compositionally biased region" description="Basic and acidic residues" evidence="1">
    <location>
        <begin position="127"/>
        <end position="138"/>
    </location>
</feature>